<evidence type="ECO:0000256" key="1">
    <source>
        <dbReference type="SAM" id="MobiDB-lite"/>
    </source>
</evidence>
<dbReference type="SUPFAM" id="SSF81606">
    <property type="entry name" value="PP2C-like"/>
    <property type="match status" value="1"/>
</dbReference>
<gene>
    <name evidence="3" type="ORF">SELMODRAFT_426586</name>
</gene>
<dbReference type="InterPro" id="IPR036457">
    <property type="entry name" value="PPM-type-like_dom_sf"/>
</dbReference>
<dbReference type="eggNOG" id="KOG0698">
    <property type="taxonomic scope" value="Eukaryota"/>
</dbReference>
<dbReference type="GO" id="GO:0004722">
    <property type="term" value="F:protein serine/threonine phosphatase activity"/>
    <property type="evidence" value="ECO:0007669"/>
    <property type="project" value="InterPro"/>
</dbReference>
<reference evidence="3 4" key="1">
    <citation type="journal article" date="2011" name="Science">
        <title>The Selaginella genome identifies genetic changes associated with the evolution of vascular plants.</title>
        <authorList>
            <person name="Banks J.A."/>
            <person name="Nishiyama T."/>
            <person name="Hasebe M."/>
            <person name="Bowman J.L."/>
            <person name="Gribskov M."/>
            <person name="dePamphilis C."/>
            <person name="Albert V.A."/>
            <person name="Aono N."/>
            <person name="Aoyama T."/>
            <person name="Ambrose B.A."/>
            <person name="Ashton N.W."/>
            <person name="Axtell M.J."/>
            <person name="Barker E."/>
            <person name="Barker M.S."/>
            <person name="Bennetzen J.L."/>
            <person name="Bonawitz N.D."/>
            <person name="Chapple C."/>
            <person name="Cheng C."/>
            <person name="Correa L.G."/>
            <person name="Dacre M."/>
            <person name="DeBarry J."/>
            <person name="Dreyer I."/>
            <person name="Elias M."/>
            <person name="Engstrom E.M."/>
            <person name="Estelle M."/>
            <person name="Feng L."/>
            <person name="Finet C."/>
            <person name="Floyd S.K."/>
            <person name="Frommer W.B."/>
            <person name="Fujita T."/>
            <person name="Gramzow L."/>
            <person name="Gutensohn M."/>
            <person name="Harholt J."/>
            <person name="Hattori M."/>
            <person name="Heyl A."/>
            <person name="Hirai T."/>
            <person name="Hiwatashi Y."/>
            <person name="Ishikawa M."/>
            <person name="Iwata M."/>
            <person name="Karol K.G."/>
            <person name="Koehler B."/>
            <person name="Kolukisaoglu U."/>
            <person name="Kubo M."/>
            <person name="Kurata T."/>
            <person name="Lalonde S."/>
            <person name="Li K."/>
            <person name="Li Y."/>
            <person name="Litt A."/>
            <person name="Lyons E."/>
            <person name="Manning G."/>
            <person name="Maruyama T."/>
            <person name="Michael T.P."/>
            <person name="Mikami K."/>
            <person name="Miyazaki S."/>
            <person name="Morinaga S."/>
            <person name="Murata T."/>
            <person name="Mueller-Roeber B."/>
            <person name="Nelson D.R."/>
            <person name="Obara M."/>
            <person name="Oguri Y."/>
            <person name="Olmstead R.G."/>
            <person name="Onodera N."/>
            <person name="Petersen B.L."/>
            <person name="Pils B."/>
            <person name="Prigge M."/>
            <person name="Rensing S.A."/>
            <person name="Riano-Pachon D.M."/>
            <person name="Roberts A.W."/>
            <person name="Sato Y."/>
            <person name="Scheller H.V."/>
            <person name="Schulz B."/>
            <person name="Schulz C."/>
            <person name="Shakirov E.V."/>
            <person name="Shibagaki N."/>
            <person name="Shinohara N."/>
            <person name="Shippen D.E."/>
            <person name="Soerensen I."/>
            <person name="Sotooka R."/>
            <person name="Sugimoto N."/>
            <person name="Sugita M."/>
            <person name="Sumikawa N."/>
            <person name="Tanurdzic M."/>
            <person name="Theissen G."/>
            <person name="Ulvskov P."/>
            <person name="Wakazuki S."/>
            <person name="Weng J.K."/>
            <person name="Willats W.W."/>
            <person name="Wipf D."/>
            <person name="Wolf P.G."/>
            <person name="Yang L."/>
            <person name="Zimmer A.D."/>
            <person name="Zhu Q."/>
            <person name="Mitros T."/>
            <person name="Hellsten U."/>
            <person name="Loque D."/>
            <person name="Otillar R."/>
            <person name="Salamov A."/>
            <person name="Schmutz J."/>
            <person name="Shapiro H."/>
            <person name="Lindquist E."/>
            <person name="Lucas S."/>
            <person name="Rokhsar D."/>
            <person name="Grigoriev I.V."/>
        </authorList>
    </citation>
    <scope>NUCLEOTIDE SEQUENCE [LARGE SCALE GENOMIC DNA]</scope>
</reference>
<dbReference type="Proteomes" id="UP000001514">
    <property type="component" value="Unassembled WGS sequence"/>
</dbReference>
<sequence length="313" mass="34351">MPQKKEPRGEILDFGSLMLLGSHEDIAVCNSSWASSKQQARLTRRRRGREIVRGSWSAATKMKTRLELDRNGKRGDVGGSESQGTASIPGGQVVGDPRKATWFYERFNYHLNQSNDNTQLQLQLMAALSSAVSELEAAFIKESEKHGIVAGTTACVAAVTGHTLVVLNLGDSRAILCGMEPADCVRLTRDHHPYWEDERKRIQEAGGSIHSNGKLFGEFEVSRAIGDRDLKAFGMSAVPEFTVYDLRQHRPRPLYLLVGSDGIFEKLRFQGVCEVVGNAIRNGTCEGIPSKVIDTALKAGTKDNLTLVAVKLI</sequence>
<feature type="compositionally biased region" description="Basic and acidic residues" evidence="1">
    <location>
        <begin position="64"/>
        <end position="76"/>
    </location>
</feature>
<dbReference type="PANTHER" id="PTHR47992">
    <property type="entry name" value="PROTEIN PHOSPHATASE"/>
    <property type="match status" value="1"/>
</dbReference>
<dbReference type="Pfam" id="PF00481">
    <property type="entry name" value="PP2C"/>
    <property type="match status" value="1"/>
</dbReference>
<dbReference type="InterPro" id="IPR001932">
    <property type="entry name" value="PPM-type_phosphatase-like_dom"/>
</dbReference>
<feature type="domain" description="PPM-type phosphatase" evidence="2">
    <location>
        <begin position="76"/>
        <end position="312"/>
    </location>
</feature>
<evidence type="ECO:0000259" key="2">
    <source>
        <dbReference type="PROSITE" id="PS51746"/>
    </source>
</evidence>
<dbReference type="HOGENOM" id="CLU_889650_0_0_1"/>
<dbReference type="STRING" id="88036.D8SWV1"/>
<evidence type="ECO:0000313" key="4">
    <source>
        <dbReference type="Proteomes" id="UP000001514"/>
    </source>
</evidence>
<protein>
    <recommendedName>
        <fullName evidence="2">PPM-type phosphatase domain-containing protein</fullName>
    </recommendedName>
</protein>
<accession>D8SWV1</accession>
<dbReference type="AlphaFoldDB" id="D8SWV1"/>
<dbReference type="Gene3D" id="3.60.40.10">
    <property type="entry name" value="PPM-type phosphatase domain"/>
    <property type="match status" value="1"/>
</dbReference>
<dbReference type="KEGG" id="smo:SELMODRAFT_426586"/>
<dbReference type="EMBL" id="GL377649">
    <property type="protein sequence ID" value="EFJ11090.1"/>
    <property type="molecule type" value="Genomic_DNA"/>
</dbReference>
<dbReference type="InParanoid" id="D8SWV1"/>
<keyword evidence="4" id="KW-1185">Reference proteome</keyword>
<name>D8SWV1_SELML</name>
<organism evidence="4">
    <name type="scientific">Selaginella moellendorffii</name>
    <name type="common">Spikemoss</name>
    <dbReference type="NCBI Taxonomy" id="88036"/>
    <lineage>
        <taxon>Eukaryota</taxon>
        <taxon>Viridiplantae</taxon>
        <taxon>Streptophyta</taxon>
        <taxon>Embryophyta</taxon>
        <taxon>Tracheophyta</taxon>
        <taxon>Lycopodiopsida</taxon>
        <taxon>Selaginellales</taxon>
        <taxon>Selaginellaceae</taxon>
        <taxon>Selaginella</taxon>
    </lineage>
</organism>
<dbReference type="SMART" id="SM00332">
    <property type="entry name" value="PP2Cc"/>
    <property type="match status" value="1"/>
</dbReference>
<proteinExistence type="predicted"/>
<evidence type="ECO:0000313" key="3">
    <source>
        <dbReference type="EMBL" id="EFJ11090.1"/>
    </source>
</evidence>
<dbReference type="Gramene" id="EFJ11090">
    <property type="protein sequence ID" value="EFJ11090"/>
    <property type="gene ID" value="SELMODRAFT_426586"/>
</dbReference>
<dbReference type="InterPro" id="IPR015655">
    <property type="entry name" value="PP2C"/>
</dbReference>
<dbReference type="CDD" id="cd00143">
    <property type="entry name" value="PP2Cc"/>
    <property type="match status" value="1"/>
</dbReference>
<feature type="region of interest" description="Disordered" evidence="1">
    <location>
        <begin position="63"/>
        <end position="93"/>
    </location>
</feature>
<dbReference type="PROSITE" id="PS51746">
    <property type="entry name" value="PPM_2"/>
    <property type="match status" value="1"/>
</dbReference>
<dbReference type="FunCoup" id="D8SWV1">
    <property type="interactions" value="560"/>
</dbReference>